<sequence>MKTIEAAQTRGSTNLGYAGLRFIAASATITNIEDIAEWLGKSGLPAVHYK</sequence>
<organism evidence="1 2">
    <name type="scientific">Dreissena polymorpha</name>
    <name type="common">Zebra mussel</name>
    <name type="synonym">Mytilus polymorpha</name>
    <dbReference type="NCBI Taxonomy" id="45954"/>
    <lineage>
        <taxon>Eukaryota</taxon>
        <taxon>Metazoa</taxon>
        <taxon>Spiralia</taxon>
        <taxon>Lophotrochozoa</taxon>
        <taxon>Mollusca</taxon>
        <taxon>Bivalvia</taxon>
        <taxon>Autobranchia</taxon>
        <taxon>Heteroconchia</taxon>
        <taxon>Euheterodonta</taxon>
        <taxon>Imparidentia</taxon>
        <taxon>Neoheterodontei</taxon>
        <taxon>Myida</taxon>
        <taxon>Dreissenoidea</taxon>
        <taxon>Dreissenidae</taxon>
        <taxon>Dreissena</taxon>
    </lineage>
</organism>
<evidence type="ECO:0000313" key="1">
    <source>
        <dbReference type="EMBL" id="KAH3806663.1"/>
    </source>
</evidence>
<evidence type="ECO:0000313" key="2">
    <source>
        <dbReference type="Proteomes" id="UP000828390"/>
    </source>
</evidence>
<protein>
    <submittedName>
        <fullName evidence="1">Uncharacterized protein</fullName>
    </submittedName>
</protein>
<name>A0A9D4FX87_DREPO</name>
<comment type="caution">
    <text evidence="1">The sequence shown here is derived from an EMBL/GenBank/DDBJ whole genome shotgun (WGS) entry which is preliminary data.</text>
</comment>
<reference evidence="1" key="1">
    <citation type="journal article" date="2019" name="bioRxiv">
        <title>The Genome of the Zebra Mussel, Dreissena polymorpha: A Resource for Invasive Species Research.</title>
        <authorList>
            <person name="McCartney M.A."/>
            <person name="Auch B."/>
            <person name="Kono T."/>
            <person name="Mallez S."/>
            <person name="Zhang Y."/>
            <person name="Obille A."/>
            <person name="Becker A."/>
            <person name="Abrahante J.E."/>
            <person name="Garbe J."/>
            <person name="Badalamenti J.P."/>
            <person name="Herman A."/>
            <person name="Mangelson H."/>
            <person name="Liachko I."/>
            <person name="Sullivan S."/>
            <person name="Sone E.D."/>
            <person name="Koren S."/>
            <person name="Silverstein K.A.T."/>
            <person name="Beckman K.B."/>
            <person name="Gohl D.M."/>
        </authorList>
    </citation>
    <scope>NUCLEOTIDE SEQUENCE</scope>
    <source>
        <strain evidence="1">Duluth1</strain>
        <tissue evidence="1">Whole animal</tissue>
    </source>
</reference>
<reference evidence="1" key="2">
    <citation type="submission" date="2020-11" db="EMBL/GenBank/DDBJ databases">
        <authorList>
            <person name="McCartney M.A."/>
            <person name="Auch B."/>
            <person name="Kono T."/>
            <person name="Mallez S."/>
            <person name="Becker A."/>
            <person name="Gohl D.M."/>
            <person name="Silverstein K.A.T."/>
            <person name="Koren S."/>
            <person name="Bechman K.B."/>
            <person name="Herman A."/>
            <person name="Abrahante J.E."/>
            <person name="Garbe J."/>
        </authorList>
    </citation>
    <scope>NUCLEOTIDE SEQUENCE</scope>
    <source>
        <strain evidence="1">Duluth1</strain>
        <tissue evidence="1">Whole animal</tissue>
    </source>
</reference>
<dbReference type="InterPro" id="IPR027417">
    <property type="entry name" value="P-loop_NTPase"/>
</dbReference>
<proteinExistence type="predicted"/>
<gene>
    <name evidence="1" type="ORF">DPMN_134987</name>
</gene>
<dbReference type="Gene3D" id="3.40.50.300">
    <property type="entry name" value="P-loop containing nucleotide triphosphate hydrolases"/>
    <property type="match status" value="1"/>
</dbReference>
<dbReference type="Proteomes" id="UP000828390">
    <property type="component" value="Unassembled WGS sequence"/>
</dbReference>
<dbReference type="EMBL" id="JAIWYP010000006">
    <property type="protein sequence ID" value="KAH3806663.1"/>
    <property type="molecule type" value="Genomic_DNA"/>
</dbReference>
<dbReference type="AlphaFoldDB" id="A0A9D4FX87"/>
<keyword evidence="2" id="KW-1185">Reference proteome</keyword>
<accession>A0A9D4FX87</accession>